<gene>
    <name evidence="5" type="ORF">JKJ07_23650</name>
</gene>
<dbReference type="InterPro" id="IPR000843">
    <property type="entry name" value="HTH_LacI"/>
</dbReference>
<dbReference type="PROSITE" id="PS50932">
    <property type="entry name" value="HTH_LACI_2"/>
    <property type="match status" value="1"/>
</dbReference>
<dbReference type="Proteomes" id="UP000598996">
    <property type="component" value="Unassembled WGS sequence"/>
</dbReference>
<evidence type="ECO:0000256" key="3">
    <source>
        <dbReference type="ARBA" id="ARBA00023163"/>
    </source>
</evidence>
<dbReference type="EMBL" id="JAENHO010000006">
    <property type="protein sequence ID" value="MBL7257296.1"/>
    <property type="molecule type" value="Genomic_DNA"/>
</dbReference>
<organism evidence="5 6">
    <name type="scientific">Paractinoplanes lichenicola</name>
    <dbReference type="NCBI Taxonomy" id="2802976"/>
    <lineage>
        <taxon>Bacteria</taxon>
        <taxon>Bacillati</taxon>
        <taxon>Actinomycetota</taxon>
        <taxon>Actinomycetes</taxon>
        <taxon>Micromonosporales</taxon>
        <taxon>Micromonosporaceae</taxon>
        <taxon>Paractinoplanes</taxon>
    </lineage>
</organism>
<dbReference type="SUPFAM" id="SSF53822">
    <property type="entry name" value="Periplasmic binding protein-like I"/>
    <property type="match status" value="1"/>
</dbReference>
<dbReference type="PANTHER" id="PTHR30146:SF109">
    <property type="entry name" value="HTH-TYPE TRANSCRIPTIONAL REGULATOR GALS"/>
    <property type="match status" value="1"/>
</dbReference>
<keyword evidence="6" id="KW-1185">Reference proteome</keyword>
<dbReference type="Gene3D" id="1.10.260.40">
    <property type="entry name" value="lambda repressor-like DNA-binding domains"/>
    <property type="match status" value="1"/>
</dbReference>
<dbReference type="PRINTS" id="PR00036">
    <property type="entry name" value="HTHLACI"/>
</dbReference>
<evidence type="ECO:0000259" key="4">
    <source>
        <dbReference type="PROSITE" id="PS50932"/>
    </source>
</evidence>
<comment type="caution">
    <text evidence="5">The sequence shown here is derived from an EMBL/GenBank/DDBJ whole genome shotgun (WGS) entry which is preliminary data.</text>
</comment>
<dbReference type="CDD" id="cd01392">
    <property type="entry name" value="HTH_LacI"/>
    <property type="match status" value="1"/>
</dbReference>
<dbReference type="InterPro" id="IPR046335">
    <property type="entry name" value="LacI/GalR-like_sensor"/>
</dbReference>
<keyword evidence="1" id="KW-0805">Transcription regulation</keyword>
<reference evidence="5 6" key="1">
    <citation type="submission" date="2021-01" db="EMBL/GenBank/DDBJ databases">
        <title>Actinoplanes sp. nov. LDG1-01 isolated from lichen.</title>
        <authorList>
            <person name="Saeng-In P."/>
            <person name="Phongsopitanun W."/>
            <person name="Kanchanasin P."/>
            <person name="Yuki M."/>
            <person name="Kudo T."/>
            <person name="Ohkuma M."/>
            <person name="Tanasupawat S."/>
        </authorList>
    </citation>
    <scope>NUCLEOTIDE SEQUENCE [LARGE SCALE GENOMIC DNA]</scope>
    <source>
        <strain evidence="5 6">LDG1-01</strain>
    </source>
</reference>
<protein>
    <submittedName>
        <fullName evidence="5">LacI family DNA-binding transcriptional regulator</fullName>
    </submittedName>
</protein>
<evidence type="ECO:0000256" key="1">
    <source>
        <dbReference type="ARBA" id="ARBA00023015"/>
    </source>
</evidence>
<dbReference type="GO" id="GO:0003677">
    <property type="term" value="F:DNA binding"/>
    <property type="evidence" value="ECO:0007669"/>
    <property type="project" value="UniProtKB-KW"/>
</dbReference>
<dbReference type="SMART" id="SM00354">
    <property type="entry name" value="HTH_LACI"/>
    <property type="match status" value="1"/>
</dbReference>
<dbReference type="PROSITE" id="PS00356">
    <property type="entry name" value="HTH_LACI_1"/>
    <property type="match status" value="1"/>
</dbReference>
<evidence type="ECO:0000313" key="5">
    <source>
        <dbReference type="EMBL" id="MBL7257296.1"/>
    </source>
</evidence>
<name>A0ABS1VSQ5_9ACTN</name>
<dbReference type="SUPFAM" id="SSF47413">
    <property type="entry name" value="lambda repressor-like DNA-binding domains"/>
    <property type="match status" value="1"/>
</dbReference>
<proteinExistence type="predicted"/>
<dbReference type="InterPro" id="IPR010982">
    <property type="entry name" value="Lambda_DNA-bd_dom_sf"/>
</dbReference>
<evidence type="ECO:0000256" key="2">
    <source>
        <dbReference type="ARBA" id="ARBA00023125"/>
    </source>
</evidence>
<dbReference type="Pfam" id="PF13377">
    <property type="entry name" value="Peripla_BP_3"/>
    <property type="match status" value="1"/>
</dbReference>
<evidence type="ECO:0000313" key="6">
    <source>
        <dbReference type="Proteomes" id="UP000598996"/>
    </source>
</evidence>
<accession>A0ABS1VSQ5</accession>
<keyword evidence="3" id="KW-0804">Transcription</keyword>
<keyword evidence="2 5" id="KW-0238">DNA-binding</keyword>
<dbReference type="Pfam" id="PF00356">
    <property type="entry name" value="LacI"/>
    <property type="match status" value="1"/>
</dbReference>
<feature type="domain" description="HTH lacI-type" evidence="4">
    <location>
        <begin position="6"/>
        <end position="60"/>
    </location>
</feature>
<dbReference type="InterPro" id="IPR028082">
    <property type="entry name" value="Peripla_BP_I"/>
</dbReference>
<sequence length="324" mass="34451">MAEHRPTMNDVARTAGVSLKTVSRVVNGEPTVAPDLAARVHAAVESLDYRPHLGASMLRRNDKRTRTIGVLLDDVSHPFSAAVHRAVEDEARARGVHVLTGSLDHDPVRERDLAAAFAERQTDGLILAPTGSNLESPTMPVVYVDRPPTGAAGDTVVSTNVSGAAGAVRHLIAHGHRRIGFLGGDQHLSTARDRHLGYQRALGRRAGPAVHDLRDPTAALAAAVAMLRGPGSPTALFADQSSMTIGAVRALHRLGRQHEVALIGFDDFPFADLLDPPITVVAQDPSRMGRTAAAALFERIEGYDGAPREIRIPTTLIARGSGEL</sequence>
<dbReference type="Gene3D" id="3.40.50.2300">
    <property type="match status" value="2"/>
</dbReference>
<dbReference type="PANTHER" id="PTHR30146">
    <property type="entry name" value="LACI-RELATED TRANSCRIPTIONAL REPRESSOR"/>
    <property type="match status" value="1"/>
</dbReference>